<comment type="caution">
    <text evidence="1">The sequence shown here is derived from an EMBL/GenBank/DDBJ whole genome shotgun (WGS) entry which is preliminary data.</text>
</comment>
<organism evidence="1 2">
    <name type="scientific">Solea senegalensis</name>
    <name type="common">Senegalese sole</name>
    <dbReference type="NCBI Taxonomy" id="28829"/>
    <lineage>
        <taxon>Eukaryota</taxon>
        <taxon>Metazoa</taxon>
        <taxon>Chordata</taxon>
        <taxon>Craniata</taxon>
        <taxon>Vertebrata</taxon>
        <taxon>Euteleostomi</taxon>
        <taxon>Actinopterygii</taxon>
        <taxon>Neopterygii</taxon>
        <taxon>Teleostei</taxon>
        <taxon>Neoteleostei</taxon>
        <taxon>Acanthomorphata</taxon>
        <taxon>Carangaria</taxon>
        <taxon>Pleuronectiformes</taxon>
        <taxon>Pleuronectoidei</taxon>
        <taxon>Soleidae</taxon>
        <taxon>Solea</taxon>
    </lineage>
</organism>
<sequence>MWILLVEGEEAGQAAANVAWYFFKGSIGIKRYKWLLFHQNSTPVAVVVFAVFGRPTAAAPVYIWSNAT</sequence>
<name>A0AAV6SVM8_SOLSE</name>
<gene>
    <name evidence="1" type="ORF">JOB18_033705</name>
</gene>
<dbReference type="Proteomes" id="UP000693946">
    <property type="component" value="Linkage Group LG11"/>
</dbReference>
<keyword evidence="2" id="KW-1185">Reference proteome</keyword>
<dbReference type="EMBL" id="JAGKHQ010000003">
    <property type="protein sequence ID" value="KAG7520666.1"/>
    <property type="molecule type" value="Genomic_DNA"/>
</dbReference>
<reference evidence="1 2" key="1">
    <citation type="journal article" date="2021" name="Sci. Rep.">
        <title>Chromosome anchoring in Senegalese sole (Solea senegalensis) reveals sex-associated markers and genome rearrangements in flatfish.</title>
        <authorList>
            <person name="Guerrero-Cozar I."/>
            <person name="Gomez-Garrido J."/>
            <person name="Berbel C."/>
            <person name="Martinez-Blanch J.F."/>
            <person name="Alioto T."/>
            <person name="Claros M.G."/>
            <person name="Gagnaire P.A."/>
            <person name="Manchado M."/>
        </authorList>
    </citation>
    <scope>NUCLEOTIDE SEQUENCE [LARGE SCALE GENOMIC DNA]</scope>
    <source>
        <strain evidence="1">Sse05_10M</strain>
    </source>
</reference>
<evidence type="ECO:0000313" key="2">
    <source>
        <dbReference type="Proteomes" id="UP000693946"/>
    </source>
</evidence>
<dbReference type="AlphaFoldDB" id="A0AAV6SVM8"/>
<protein>
    <submittedName>
        <fullName evidence="1">Uncharacterized protein</fullName>
    </submittedName>
</protein>
<proteinExistence type="predicted"/>
<accession>A0AAV6SVM8</accession>
<evidence type="ECO:0000313" key="1">
    <source>
        <dbReference type="EMBL" id="KAG7520666.1"/>
    </source>
</evidence>